<evidence type="ECO:0000313" key="2">
    <source>
        <dbReference type="Proteomes" id="UP000554235"/>
    </source>
</evidence>
<organism evidence="1 2">
    <name type="scientific">Fusarium albosuccineum</name>
    <dbReference type="NCBI Taxonomy" id="1237068"/>
    <lineage>
        <taxon>Eukaryota</taxon>
        <taxon>Fungi</taxon>
        <taxon>Dikarya</taxon>
        <taxon>Ascomycota</taxon>
        <taxon>Pezizomycotina</taxon>
        <taxon>Sordariomycetes</taxon>
        <taxon>Hypocreomycetidae</taxon>
        <taxon>Hypocreales</taxon>
        <taxon>Nectriaceae</taxon>
        <taxon>Fusarium</taxon>
        <taxon>Fusarium decemcellulare species complex</taxon>
    </lineage>
</organism>
<dbReference type="SUPFAM" id="SSF52540">
    <property type="entry name" value="P-loop containing nucleoside triphosphate hydrolases"/>
    <property type="match status" value="1"/>
</dbReference>
<dbReference type="PANTHER" id="PTHR48419:SF1">
    <property type="entry name" value="SULFOTRANSFERASE DOMAIN-CONTAINING PROTEIN"/>
    <property type="match status" value="1"/>
</dbReference>
<dbReference type="InterPro" id="IPR053226">
    <property type="entry name" value="Pyrrolopyrazine_biosynth_F"/>
</dbReference>
<dbReference type="Proteomes" id="UP000554235">
    <property type="component" value="Unassembled WGS sequence"/>
</dbReference>
<dbReference type="PANTHER" id="PTHR48419">
    <property type="entry name" value="SULFOTRANSFERASE DOMAIN-CONTAINING PROTEIN"/>
    <property type="match status" value="1"/>
</dbReference>
<evidence type="ECO:0000313" key="1">
    <source>
        <dbReference type="EMBL" id="KAF4465131.1"/>
    </source>
</evidence>
<keyword evidence="2" id="KW-1185">Reference proteome</keyword>
<accession>A0A8H4LA96</accession>
<dbReference type="OrthoDB" id="3650366at2759"/>
<comment type="caution">
    <text evidence="1">The sequence shown here is derived from an EMBL/GenBank/DDBJ whole genome shotgun (WGS) entry which is preliminary data.</text>
</comment>
<gene>
    <name evidence="1" type="ORF">FALBO_8028</name>
</gene>
<protein>
    <submittedName>
        <fullName evidence="1">Uncharacterized protein</fullName>
    </submittedName>
</protein>
<name>A0A8H4LA96_9HYPO</name>
<reference evidence="1 2" key="1">
    <citation type="submission" date="2020-01" db="EMBL/GenBank/DDBJ databases">
        <title>Identification and distribution of gene clusters putatively required for synthesis of sphingolipid metabolism inhibitors in phylogenetically diverse species of the filamentous fungus Fusarium.</title>
        <authorList>
            <person name="Kim H.-S."/>
            <person name="Busman M."/>
            <person name="Brown D.W."/>
            <person name="Divon H."/>
            <person name="Uhlig S."/>
            <person name="Proctor R.H."/>
        </authorList>
    </citation>
    <scope>NUCLEOTIDE SEQUENCE [LARGE SCALE GENOMIC DNA]</scope>
    <source>
        <strain evidence="1 2">NRRL 20459</strain>
    </source>
</reference>
<proteinExistence type="predicted"/>
<dbReference type="InterPro" id="IPR027417">
    <property type="entry name" value="P-loop_NTPase"/>
</dbReference>
<sequence length="333" mass="38803">MAQGKDSPQRRRYWLITSPRTASNLLVKMLNLDEQGVRPAKEGGYFFLSSIPRRLGLITKPMESWTEEERKALDQSQQECFDKFQDHITAAERDGEILYVKEHAIMLNSPFFESNHVHGTSEVEGEPRTLLTKHVPHPTRSQHNLTFLPDEFLNTWHPTFLIRHPAMMFPSLYRTCLTDLEVDGFKRDGREPMKTEVTTKWTRNLYNFYSNHFEKDSLWPIVLDADDVMTCPELVAKYAQLAGLDDSKIRYSWDKASTEKLNKLSPMEQRMLSSINASSKIDKSKVAGSINIDEEAVKWRSEFGEEGGRKLEQWVRDAMPDYNFMYSRRLRLE</sequence>
<dbReference type="AlphaFoldDB" id="A0A8H4LA96"/>
<dbReference type="EMBL" id="JAADYS010001086">
    <property type="protein sequence ID" value="KAF4465131.1"/>
    <property type="molecule type" value="Genomic_DNA"/>
</dbReference>